<dbReference type="InterPro" id="IPR031127">
    <property type="entry name" value="E3_UB_ligase_RBR"/>
</dbReference>
<dbReference type="Gene3D" id="2.20.25.20">
    <property type="match status" value="1"/>
</dbReference>
<keyword evidence="7" id="KW-0863">Zinc-finger</keyword>
<evidence type="ECO:0000256" key="2">
    <source>
        <dbReference type="ARBA" id="ARBA00004906"/>
    </source>
</evidence>
<feature type="domain" description="RING-type" evidence="10">
    <location>
        <begin position="1"/>
        <end position="196"/>
    </location>
</feature>
<evidence type="ECO:0000256" key="7">
    <source>
        <dbReference type="ARBA" id="ARBA00022771"/>
    </source>
</evidence>
<organism evidence="11 12">
    <name type="scientific">Timema podura</name>
    <name type="common">Walking stick</name>
    <dbReference type="NCBI Taxonomy" id="61482"/>
    <lineage>
        <taxon>Eukaryota</taxon>
        <taxon>Metazoa</taxon>
        <taxon>Ecdysozoa</taxon>
        <taxon>Arthropoda</taxon>
        <taxon>Hexapoda</taxon>
        <taxon>Insecta</taxon>
        <taxon>Pterygota</taxon>
        <taxon>Neoptera</taxon>
        <taxon>Polyneoptera</taxon>
        <taxon>Phasmatodea</taxon>
        <taxon>Timematodea</taxon>
        <taxon>Timematoidea</taxon>
        <taxon>Timematidae</taxon>
        <taxon>Timema</taxon>
    </lineage>
</organism>
<dbReference type="EMBL" id="CAJPIN010001731">
    <property type="protein sequence ID" value="CAG2054787.1"/>
    <property type="molecule type" value="Genomic_DNA"/>
</dbReference>
<dbReference type="PROSITE" id="PS51873">
    <property type="entry name" value="TRIAD"/>
    <property type="match status" value="1"/>
</dbReference>
<dbReference type="CDD" id="cd20354">
    <property type="entry name" value="Rcat_RBR_RNF14"/>
    <property type="match status" value="1"/>
</dbReference>
<dbReference type="EC" id="2.3.2.31" evidence="3"/>
<evidence type="ECO:0000256" key="8">
    <source>
        <dbReference type="ARBA" id="ARBA00022786"/>
    </source>
</evidence>
<comment type="pathway">
    <text evidence="2">Protein modification; protein ubiquitination.</text>
</comment>
<keyword evidence="4" id="KW-0808">Transferase</keyword>
<keyword evidence="9" id="KW-0862">Zinc</keyword>
<name>A0ABN7NJF8_TIMPD</name>
<evidence type="ECO:0000259" key="10">
    <source>
        <dbReference type="PROSITE" id="PS51873"/>
    </source>
</evidence>
<dbReference type="Pfam" id="PF26200">
    <property type="entry name" value="Rcat_RNF216"/>
    <property type="match status" value="1"/>
</dbReference>
<dbReference type="InterPro" id="IPR047548">
    <property type="entry name" value="Rcat_RBR_RNF14"/>
</dbReference>
<accession>A0ABN7NJF8</accession>
<evidence type="ECO:0000256" key="6">
    <source>
        <dbReference type="ARBA" id="ARBA00022737"/>
    </source>
</evidence>
<dbReference type="InterPro" id="IPR002867">
    <property type="entry name" value="IBR_dom"/>
</dbReference>
<keyword evidence="6" id="KW-0677">Repeat</keyword>
<keyword evidence="12" id="KW-1185">Reference proteome</keyword>
<sequence length="257" mass="29251">MLYSRPIAALENVQPVQVKSLVSPELFAKYDAVLLSAMLDTLTGIVYCPRRSCQYPVIQEPEENMATCPECRYTFCVLCKKVYHGVAPCAMRTDERAKLVAEYQVASSEEKVLLEQRYGKTQLQNLVSTSMSETWIHDNSRSCPHCNAAIEKSEGCNKMVCQRCNTMFCWLCSLRLDQFNPYRHFSNPSSPCYNLLFLGTILMEDNDDIDFDDDPITNPRLLPRYLIHHDICIRTIVTVHWAAKTNESMAAALSDSP</sequence>
<dbReference type="PANTHER" id="PTHR11685">
    <property type="entry name" value="RBR FAMILY RING FINGER AND IBR DOMAIN-CONTAINING"/>
    <property type="match status" value="1"/>
</dbReference>
<comment type="caution">
    <text evidence="11">The sequence shown here is derived from an EMBL/GenBank/DDBJ whole genome shotgun (WGS) entry which is preliminary data.</text>
</comment>
<evidence type="ECO:0000256" key="4">
    <source>
        <dbReference type="ARBA" id="ARBA00022679"/>
    </source>
</evidence>
<keyword evidence="8" id="KW-0833">Ubl conjugation pathway</keyword>
<evidence type="ECO:0000313" key="12">
    <source>
        <dbReference type="Proteomes" id="UP001153148"/>
    </source>
</evidence>
<reference evidence="11" key="1">
    <citation type="submission" date="2021-03" db="EMBL/GenBank/DDBJ databases">
        <authorList>
            <person name="Tran Van P."/>
        </authorList>
    </citation>
    <scope>NUCLEOTIDE SEQUENCE</scope>
</reference>
<gene>
    <name evidence="11" type="ORF">TPAB3V08_LOCUS1807</name>
</gene>
<keyword evidence="5" id="KW-0479">Metal-binding</keyword>
<evidence type="ECO:0000256" key="9">
    <source>
        <dbReference type="ARBA" id="ARBA00022833"/>
    </source>
</evidence>
<dbReference type="SUPFAM" id="SSF57850">
    <property type="entry name" value="RING/U-box"/>
    <property type="match status" value="2"/>
</dbReference>
<dbReference type="SMART" id="SM00647">
    <property type="entry name" value="IBR"/>
    <property type="match status" value="2"/>
</dbReference>
<protein>
    <recommendedName>
        <fullName evidence="3">RBR-type E3 ubiquitin transferase</fullName>
        <ecNumber evidence="3">2.3.2.31</ecNumber>
    </recommendedName>
</protein>
<evidence type="ECO:0000256" key="3">
    <source>
        <dbReference type="ARBA" id="ARBA00012251"/>
    </source>
</evidence>
<dbReference type="Gene3D" id="1.20.120.1750">
    <property type="match status" value="1"/>
</dbReference>
<dbReference type="Pfam" id="PF01485">
    <property type="entry name" value="IBR"/>
    <property type="match status" value="1"/>
</dbReference>
<proteinExistence type="predicted"/>
<dbReference type="InterPro" id="IPR044066">
    <property type="entry name" value="TRIAD_supradom"/>
</dbReference>
<comment type="catalytic activity">
    <reaction evidence="1">
        <text>[E2 ubiquitin-conjugating enzyme]-S-ubiquitinyl-L-cysteine + [acceptor protein]-L-lysine = [E2 ubiquitin-conjugating enzyme]-L-cysteine + [acceptor protein]-N(6)-ubiquitinyl-L-lysine.</text>
        <dbReference type="EC" id="2.3.2.31"/>
    </reaction>
</comment>
<evidence type="ECO:0000256" key="1">
    <source>
        <dbReference type="ARBA" id="ARBA00001798"/>
    </source>
</evidence>
<dbReference type="CDD" id="cd20341">
    <property type="entry name" value="BRcat_RBR_RNF14"/>
    <property type="match status" value="1"/>
</dbReference>
<evidence type="ECO:0000256" key="5">
    <source>
        <dbReference type="ARBA" id="ARBA00022723"/>
    </source>
</evidence>
<evidence type="ECO:0000313" key="11">
    <source>
        <dbReference type="EMBL" id="CAG2054787.1"/>
    </source>
</evidence>
<dbReference type="Proteomes" id="UP001153148">
    <property type="component" value="Unassembled WGS sequence"/>
</dbReference>